<proteinExistence type="predicted"/>
<dbReference type="Proteomes" id="UP000269198">
    <property type="component" value="Unassembled WGS sequence"/>
</dbReference>
<evidence type="ECO:0000313" key="3">
    <source>
        <dbReference type="Proteomes" id="UP000269198"/>
    </source>
</evidence>
<sequence length="276" mass="29613">MPMSADTSAGALQRTQEWVQTALLAPEATTGAADVVTASSRLTAEQRLAVYQQGYRARLVECMRAHYPVLGEVLGADLFTEFALGYLRSRPSRNYTLADLGDGFADYLQRNRPEGDPDREEDHDWVDSLIDLARFERAFAESYAAPDAQESTADEETVLPDPHSTAWAGTVLLAAPCVRLVRAGFAVHRFAAAIRQGEEPPPPGGPVSLLLARCGFAVIVAELETGHHELLSAVLAGHSCGAATARSGLSVPAADAVLRQWAARRLLTIRAPLASP</sequence>
<comment type="caution">
    <text evidence="2">The sequence shown here is derived from an EMBL/GenBank/DDBJ whole genome shotgun (WGS) entry which is preliminary data.</text>
</comment>
<name>A0A3N0EDU6_9ACTN</name>
<organism evidence="2 3">
    <name type="scientific">Halostreptopolyspora alba</name>
    <dbReference type="NCBI Taxonomy" id="2487137"/>
    <lineage>
        <taxon>Bacteria</taxon>
        <taxon>Bacillati</taxon>
        <taxon>Actinomycetota</taxon>
        <taxon>Actinomycetes</taxon>
        <taxon>Streptosporangiales</taxon>
        <taxon>Nocardiopsidaceae</taxon>
        <taxon>Halostreptopolyspora</taxon>
    </lineage>
</organism>
<dbReference type="InterPro" id="IPR044922">
    <property type="entry name" value="DUF2063_N_sf"/>
</dbReference>
<reference evidence="2 3" key="1">
    <citation type="submission" date="2018-11" db="EMBL/GenBank/DDBJ databases">
        <title>The genome draft of YIM 96095.</title>
        <authorList>
            <person name="Tang S.-K."/>
            <person name="Chunyu W.-X."/>
            <person name="Feng Y.-Z."/>
        </authorList>
    </citation>
    <scope>NUCLEOTIDE SEQUENCE [LARGE SCALE GENOMIC DNA]</scope>
    <source>
        <strain evidence="2 3">YIM 96095</strain>
    </source>
</reference>
<dbReference type="EMBL" id="RJMB01000004">
    <property type="protein sequence ID" value="RNL86013.1"/>
    <property type="molecule type" value="Genomic_DNA"/>
</dbReference>
<dbReference type="AlphaFoldDB" id="A0A3N0EDU6"/>
<dbReference type="Gene3D" id="1.10.150.690">
    <property type="entry name" value="DUF2063"/>
    <property type="match status" value="1"/>
</dbReference>
<dbReference type="InterPro" id="IPR018640">
    <property type="entry name" value="DUF2063"/>
</dbReference>
<protein>
    <submittedName>
        <fullName evidence="2">DUF2063 domain-containing protein</fullName>
    </submittedName>
</protein>
<dbReference type="OrthoDB" id="4146344at2"/>
<evidence type="ECO:0000313" key="2">
    <source>
        <dbReference type="EMBL" id="RNL86013.1"/>
    </source>
</evidence>
<accession>A0A3N0EDU6</accession>
<evidence type="ECO:0000259" key="1">
    <source>
        <dbReference type="Pfam" id="PF09836"/>
    </source>
</evidence>
<dbReference type="RefSeq" id="WP_123200207.1">
    <property type="nucleotide sequence ID" value="NZ_RJMB01000004.1"/>
</dbReference>
<keyword evidence="3" id="KW-1185">Reference proteome</keyword>
<feature type="domain" description="Putative DNA-binding" evidence="1">
    <location>
        <begin position="15"/>
        <end position="108"/>
    </location>
</feature>
<dbReference type="Pfam" id="PF09836">
    <property type="entry name" value="DUF2063"/>
    <property type="match status" value="1"/>
</dbReference>
<gene>
    <name evidence="2" type="ORF">EFW17_05585</name>
</gene>